<accession>M0MUF9</accession>
<dbReference type="Proteomes" id="UP000011568">
    <property type="component" value="Unassembled WGS sequence"/>
</dbReference>
<proteinExistence type="predicted"/>
<protein>
    <submittedName>
        <fullName evidence="1">Uncharacterized protein</fullName>
    </submittedName>
</protein>
<keyword evidence="2" id="KW-1185">Reference proteome</keyword>
<reference evidence="1 2" key="1">
    <citation type="journal article" date="2014" name="PLoS Genet.">
        <title>Phylogenetically driven sequencing of extremely halophilic archaea reveals strategies for static and dynamic osmo-response.</title>
        <authorList>
            <person name="Becker E.A."/>
            <person name="Seitzer P.M."/>
            <person name="Tritt A."/>
            <person name="Larsen D."/>
            <person name="Krusor M."/>
            <person name="Yao A.I."/>
            <person name="Wu D."/>
            <person name="Madern D."/>
            <person name="Eisen J.A."/>
            <person name="Darling A.E."/>
            <person name="Facciotti M.T."/>
        </authorList>
    </citation>
    <scope>NUCLEOTIDE SEQUENCE [LARGE SCALE GENOMIC DNA]</scope>
    <source>
        <strain evidence="1 2">DSM 1307</strain>
    </source>
</reference>
<gene>
    <name evidence="1" type="ORF">C448_04234</name>
</gene>
<evidence type="ECO:0000313" key="1">
    <source>
        <dbReference type="EMBL" id="EMA48080.1"/>
    </source>
</evidence>
<dbReference type="AlphaFoldDB" id="M0MUF9"/>
<comment type="caution">
    <text evidence="1">The sequence shown here is derived from an EMBL/GenBank/DDBJ whole genome shotgun (WGS) entry which is preliminary data.</text>
</comment>
<dbReference type="EMBL" id="AOMC01000065">
    <property type="protein sequence ID" value="EMA48080.1"/>
    <property type="molecule type" value="Genomic_DNA"/>
</dbReference>
<evidence type="ECO:0000313" key="2">
    <source>
        <dbReference type="Proteomes" id="UP000011568"/>
    </source>
</evidence>
<organism evidence="1 2">
    <name type="scientific">Halococcus morrhuae DSM 1307</name>
    <dbReference type="NCBI Taxonomy" id="931277"/>
    <lineage>
        <taxon>Archaea</taxon>
        <taxon>Methanobacteriati</taxon>
        <taxon>Methanobacteriota</taxon>
        <taxon>Stenosarchaea group</taxon>
        <taxon>Halobacteria</taxon>
        <taxon>Halobacteriales</taxon>
        <taxon>Halococcaceae</taxon>
        <taxon>Halococcus</taxon>
    </lineage>
</organism>
<name>M0MUF9_HALMO</name>
<sequence>MLAEAFDRHDIRIGSERVLDCGALALIRPNDDDSAVGRTGDRGFKFGACVGNPLEQLPEDEPRCWEFEPGGARITGYRTAAFCADRLCALRHC</sequence>